<dbReference type="InterPro" id="IPR000524">
    <property type="entry name" value="Tscrpt_reg_HTH_GntR"/>
</dbReference>
<dbReference type="GO" id="GO:0003677">
    <property type="term" value="F:DNA binding"/>
    <property type="evidence" value="ECO:0007669"/>
    <property type="project" value="UniProtKB-KW"/>
</dbReference>
<keyword evidence="3" id="KW-0804">Transcription</keyword>
<dbReference type="Gene3D" id="1.10.10.10">
    <property type="entry name" value="Winged helix-like DNA-binding domain superfamily/Winged helix DNA-binding domain"/>
    <property type="match status" value="1"/>
</dbReference>
<dbReference type="Pfam" id="PF07702">
    <property type="entry name" value="UTRA"/>
    <property type="match status" value="1"/>
</dbReference>
<dbReference type="CDD" id="cd07377">
    <property type="entry name" value="WHTH_GntR"/>
    <property type="match status" value="1"/>
</dbReference>
<dbReference type="InterPro" id="IPR028978">
    <property type="entry name" value="Chorismate_lyase_/UTRA_dom_sf"/>
</dbReference>
<dbReference type="Pfam" id="PF00392">
    <property type="entry name" value="GntR"/>
    <property type="match status" value="1"/>
</dbReference>
<feature type="domain" description="HTH gntR-type" evidence="4">
    <location>
        <begin position="2"/>
        <end position="70"/>
    </location>
</feature>
<dbReference type="InterPro" id="IPR036390">
    <property type="entry name" value="WH_DNA-bd_sf"/>
</dbReference>
<dbReference type="InterPro" id="IPR011663">
    <property type="entry name" value="UTRA"/>
</dbReference>
<evidence type="ECO:0000313" key="5">
    <source>
        <dbReference type="EMBL" id="SFR23134.1"/>
    </source>
</evidence>
<dbReference type="PANTHER" id="PTHR44846:SF17">
    <property type="entry name" value="GNTR-FAMILY TRANSCRIPTIONAL REGULATOR"/>
    <property type="match status" value="1"/>
</dbReference>
<proteinExistence type="predicted"/>
<dbReference type="AlphaFoldDB" id="A0A1I6EZN6"/>
<dbReference type="SUPFAM" id="SSF46785">
    <property type="entry name" value="Winged helix' DNA-binding domain"/>
    <property type="match status" value="1"/>
</dbReference>
<evidence type="ECO:0000256" key="3">
    <source>
        <dbReference type="ARBA" id="ARBA00023163"/>
    </source>
</evidence>
<reference evidence="6" key="1">
    <citation type="submission" date="2016-10" db="EMBL/GenBank/DDBJ databases">
        <authorList>
            <person name="Varghese N."/>
            <person name="Submissions S."/>
        </authorList>
    </citation>
    <scope>NUCLEOTIDE SEQUENCE [LARGE SCALE GENOMIC DNA]</scope>
    <source>
        <strain evidence="6">DSM 44232</strain>
    </source>
</reference>
<evidence type="ECO:0000256" key="2">
    <source>
        <dbReference type="ARBA" id="ARBA00023125"/>
    </source>
</evidence>
<protein>
    <submittedName>
        <fullName evidence="5">Transcriptional regulator, GntR family</fullName>
    </submittedName>
</protein>
<dbReference type="Gene3D" id="3.40.1410.10">
    <property type="entry name" value="Chorismate lyase-like"/>
    <property type="match status" value="1"/>
</dbReference>
<evidence type="ECO:0000256" key="1">
    <source>
        <dbReference type="ARBA" id="ARBA00023015"/>
    </source>
</evidence>
<dbReference type="EMBL" id="FOYL01000006">
    <property type="protein sequence ID" value="SFR23134.1"/>
    <property type="molecule type" value="Genomic_DNA"/>
</dbReference>
<keyword evidence="6" id="KW-1185">Reference proteome</keyword>
<gene>
    <name evidence="5" type="ORF">SAMN04488564_106487</name>
</gene>
<dbReference type="RefSeq" id="WP_093599217.1">
    <property type="nucleotide sequence ID" value="NZ_FOYL01000006.1"/>
</dbReference>
<keyword evidence="1" id="KW-0805">Transcription regulation</keyword>
<evidence type="ECO:0000259" key="4">
    <source>
        <dbReference type="PROSITE" id="PS50949"/>
    </source>
</evidence>
<dbReference type="OrthoDB" id="120836at2"/>
<keyword evidence="2" id="KW-0238">DNA-binding</keyword>
<dbReference type="STRING" id="84724.SAMN04488564_106487"/>
<name>A0A1I6EZN6_9PSEU</name>
<dbReference type="SUPFAM" id="SSF64288">
    <property type="entry name" value="Chorismate lyase-like"/>
    <property type="match status" value="1"/>
</dbReference>
<dbReference type="SMART" id="SM00345">
    <property type="entry name" value="HTH_GNTR"/>
    <property type="match status" value="1"/>
</dbReference>
<dbReference type="InterPro" id="IPR036388">
    <property type="entry name" value="WH-like_DNA-bd_sf"/>
</dbReference>
<dbReference type="PANTHER" id="PTHR44846">
    <property type="entry name" value="MANNOSYL-D-GLYCERATE TRANSPORT/METABOLISM SYSTEM REPRESSOR MNGR-RELATED"/>
    <property type="match status" value="1"/>
</dbReference>
<dbReference type="GO" id="GO:0003700">
    <property type="term" value="F:DNA-binding transcription factor activity"/>
    <property type="evidence" value="ECO:0007669"/>
    <property type="project" value="InterPro"/>
</dbReference>
<organism evidence="5 6">
    <name type="scientific">Lentzea waywayandensis</name>
    <dbReference type="NCBI Taxonomy" id="84724"/>
    <lineage>
        <taxon>Bacteria</taxon>
        <taxon>Bacillati</taxon>
        <taxon>Actinomycetota</taxon>
        <taxon>Actinomycetes</taxon>
        <taxon>Pseudonocardiales</taxon>
        <taxon>Pseudonocardiaceae</taxon>
        <taxon>Lentzea</taxon>
    </lineage>
</organism>
<accession>A0A1I6EZN6</accession>
<dbReference type="PROSITE" id="PS50949">
    <property type="entry name" value="HTH_GNTR"/>
    <property type="match status" value="1"/>
</dbReference>
<dbReference type="GO" id="GO:0045892">
    <property type="term" value="P:negative regulation of DNA-templated transcription"/>
    <property type="evidence" value="ECO:0007669"/>
    <property type="project" value="TreeGrafter"/>
</dbReference>
<evidence type="ECO:0000313" key="6">
    <source>
        <dbReference type="Proteomes" id="UP000198583"/>
    </source>
</evidence>
<dbReference type="Proteomes" id="UP000198583">
    <property type="component" value="Unassembled WGS sequence"/>
</dbReference>
<sequence>MTIGYRELAGVLRDAIQQGTYPQGTTLPKQEEIAAEHSININTVRKAVAMLEAEGLVDSVRRRGTVVRPRPAMKRLGVQRYAKSKWKYGLVAFAADREASGRAWKPGDQTNEVRKVKADAETAEALQLDEGATVFERARLVKDDDVPTHTLTSYYNPVHVEGTPLVDPKPGPATPGGGFAVLTMQGLEPDHITESFHSRMPTPEEIDTLGLPPGEPVMILKRQTFTKDDVPIEFARGVHAASRFEWSYTFPLPD</sequence>
<dbReference type="InterPro" id="IPR050679">
    <property type="entry name" value="Bact_HTH_transcr_reg"/>
</dbReference>
<dbReference type="SMART" id="SM00866">
    <property type="entry name" value="UTRA"/>
    <property type="match status" value="1"/>
</dbReference>